<evidence type="ECO:0000256" key="1">
    <source>
        <dbReference type="SAM" id="Phobius"/>
    </source>
</evidence>
<feature type="transmembrane region" description="Helical" evidence="1">
    <location>
        <begin position="441"/>
        <end position="462"/>
    </location>
</feature>
<feature type="transmembrane region" description="Helical" evidence="1">
    <location>
        <begin position="341"/>
        <end position="360"/>
    </location>
</feature>
<accession>A0A1Y5SJK4</accession>
<feature type="transmembrane region" description="Helical" evidence="1">
    <location>
        <begin position="197"/>
        <end position="214"/>
    </location>
</feature>
<feature type="transmembrane region" description="Helical" evidence="1">
    <location>
        <begin position="158"/>
        <end position="176"/>
    </location>
</feature>
<keyword evidence="1" id="KW-0812">Transmembrane</keyword>
<sequence length="551" mass="59982">MSQQIAFWVTAVLSVAFWGAYPSALVLADFHDPFLGAVGAIGVAMIGWFGLIFLQGVGPRKIWTTLTSNRPLILVSGLLFTIELALFFPAVDRAPAIAAVLFELWVLSFVITSIWAGTSARLTRKGWTFLTFGFFGATVAVVDWASLRDSSMSSLDPVTILMAITAASAMGVKTYINSRISAKSPDLPMLSASTLPHLLSGFVALPLWGAIYLAGDDVAVSSSASLLSALPIAVIYLIGVPVFILAVRLRPSESSMAVFYSIPLVALLFLSLTGQVTLNIYFIIGGSIIFIANAFLTQRLPYVSASGLAAILTLAATWLALSIEQGHILVLPDAALPSVGISSAEAFLLLYGLLFAFVLTDVLNEIKDFRICVHRFIAEMLGGPLSPPEARSLYRRMRQAFLCEDLRSLVPHHSSPPSLSTDQRAQLAEIFARSLKSSIAATPYVVFRILSVGFLLLVFSVYCLSSQLIDRLVGMSLFTVIAYFLFFTRDRYLRKVVFRAIVEETLQPLRSKHHEALVKDRKSNHFVGMSLLIFALSVSIVLNIAVEFGLN</sequence>
<keyword evidence="1" id="KW-0472">Membrane</keyword>
<feature type="transmembrane region" description="Helical" evidence="1">
    <location>
        <begin position="303"/>
        <end position="321"/>
    </location>
</feature>
<feature type="transmembrane region" description="Helical" evidence="1">
    <location>
        <begin position="38"/>
        <end position="59"/>
    </location>
</feature>
<dbReference type="EMBL" id="FWFT01000003">
    <property type="protein sequence ID" value="SLN42167.1"/>
    <property type="molecule type" value="Genomic_DNA"/>
</dbReference>
<keyword evidence="1" id="KW-1133">Transmembrane helix</keyword>
<feature type="transmembrane region" description="Helical" evidence="1">
    <location>
        <begin position="254"/>
        <end position="272"/>
    </location>
</feature>
<evidence type="ECO:0000313" key="3">
    <source>
        <dbReference type="Proteomes" id="UP000193623"/>
    </source>
</evidence>
<evidence type="ECO:0000313" key="2">
    <source>
        <dbReference type="EMBL" id="SLN42167.1"/>
    </source>
</evidence>
<feature type="transmembrane region" description="Helical" evidence="1">
    <location>
        <begin position="468"/>
        <end position="486"/>
    </location>
</feature>
<dbReference type="RefSeq" id="WP_085864555.1">
    <property type="nucleotide sequence ID" value="NZ_FWFT01000003.1"/>
</dbReference>
<dbReference type="AlphaFoldDB" id="A0A1Y5SJK4"/>
<feature type="transmembrane region" description="Helical" evidence="1">
    <location>
        <begin position="71"/>
        <end position="90"/>
    </location>
</feature>
<feature type="transmembrane region" description="Helical" evidence="1">
    <location>
        <begin position="278"/>
        <end position="296"/>
    </location>
</feature>
<organism evidence="2 3">
    <name type="scientific">Pseudooctadecabacter jejudonensis</name>
    <dbReference type="NCBI Taxonomy" id="1391910"/>
    <lineage>
        <taxon>Bacteria</taxon>
        <taxon>Pseudomonadati</taxon>
        <taxon>Pseudomonadota</taxon>
        <taxon>Alphaproteobacteria</taxon>
        <taxon>Rhodobacterales</taxon>
        <taxon>Paracoccaceae</taxon>
        <taxon>Pseudooctadecabacter</taxon>
    </lineage>
</organism>
<name>A0A1Y5SJK4_9RHOB</name>
<dbReference type="Proteomes" id="UP000193623">
    <property type="component" value="Unassembled WGS sequence"/>
</dbReference>
<protein>
    <submittedName>
        <fullName evidence="2">Uncharacterized protein</fullName>
    </submittedName>
</protein>
<feature type="transmembrane region" description="Helical" evidence="1">
    <location>
        <begin position="127"/>
        <end position="146"/>
    </location>
</feature>
<gene>
    <name evidence="2" type="ORF">PSJ8397_02137</name>
</gene>
<feature type="transmembrane region" description="Helical" evidence="1">
    <location>
        <begin position="526"/>
        <end position="546"/>
    </location>
</feature>
<reference evidence="2 3" key="1">
    <citation type="submission" date="2017-03" db="EMBL/GenBank/DDBJ databases">
        <authorList>
            <person name="Afonso C.L."/>
            <person name="Miller P.J."/>
            <person name="Scott M.A."/>
            <person name="Spackman E."/>
            <person name="Goraichik I."/>
            <person name="Dimitrov K.M."/>
            <person name="Suarez D.L."/>
            <person name="Swayne D.E."/>
        </authorList>
    </citation>
    <scope>NUCLEOTIDE SEQUENCE [LARGE SCALE GENOMIC DNA]</scope>
    <source>
        <strain evidence="2 3">CECT 8397</strain>
    </source>
</reference>
<keyword evidence="3" id="KW-1185">Reference proteome</keyword>
<feature type="transmembrane region" description="Helical" evidence="1">
    <location>
        <begin position="96"/>
        <end position="115"/>
    </location>
</feature>
<proteinExistence type="predicted"/>
<feature type="transmembrane region" description="Helical" evidence="1">
    <location>
        <begin position="226"/>
        <end position="247"/>
    </location>
</feature>